<feature type="compositionally biased region" description="Acidic residues" evidence="2">
    <location>
        <begin position="405"/>
        <end position="417"/>
    </location>
</feature>
<keyword evidence="5" id="KW-1185">Reference proteome</keyword>
<dbReference type="PROSITE" id="PS50158">
    <property type="entry name" value="ZF_CCHC"/>
    <property type="match status" value="1"/>
</dbReference>
<organism evidence="4 5">
    <name type="scientific">Prorocentrum cordatum</name>
    <dbReference type="NCBI Taxonomy" id="2364126"/>
    <lineage>
        <taxon>Eukaryota</taxon>
        <taxon>Sar</taxon>
        <taxon>Alveolata</taxon>
        <taxon>Dinophyceae</taxon>
        <taxon>Prorocentrales</taxon>
        <taxon>Prorocentraceae</taxon>
        <taxon>Prorocentrum</taxon>
    </lineage>
</organism>
<name>A0ABN9UY89_9DINO</name>
<feature type="compositionally biased region" description="Basic and acidic residues" evidence="2">
    <location>
        <begin position="375"/>
        <end position="386"/>
    </location>
</feature>
<proteinExistence type="predicted"/>
<evidence type="ECO:0000313" key="5">
    <source>
        <dbReference type="Proteomes" id="UP001189429"/>
    </source>
</evidence>
<evidence type="ECO:0000256" key="2">
    <source>
        <dbReference type="SAM" id="MobiDB-lite"/>
    </source>
</evidence>
<evidence type="ECO:0000259" key="3">
    <source>
        <dbReference type="PROSITE" id="PS50158"/>
    </source>
</evidence>
<reference evidence="4" key="1">
    <citation type="submission" date="2023-10" db="EMBL/GenBank/DDBJ databases">
        <authorList>
            <person name="Chen Y."/>
            <person name="Shah S."/>
            <person name="Dougan E. K."/>
            <person name="Thang M."/>
            <person name="Chan C."/>
        </authorList>
    </citation>
    <scope>NUCLEOTIDE SEQUENCE [LARGE SCALE GENOMIC DNA]</scope>
</reference>
<feature type="region of interest" description="Disordered" evidence="2">
    <location>
        <begin position="375"/>
        <end position="417"/>
    </location>
</feature>
<keyword evidence="1" id="KW-0863">Zinc-finger</keyword>
<protein>
    <recommendedName>
        <fullName evidence="3">CCHC-type domain-containing protein</fullName>
    </recommendedName>
</protein>
<gene>
    <name evidence="4" type="ORF">PCOR1329_LOCUS52216</name>
</gene>
<comment type="caution">
    <text evidence="4">The sequence shown here is derived from an EMBL/GenBank/DDBJ whole genome shotgun (WGS) entry which is preliminary data.</text>
</comment>
<dbReference type="EMBL" id="CAUYUJ010016350">
    <property type="protein sequence ID" value="CAK0864292.1"/>
    <property type="molecule type" value="Genomic_DNA"/>
</dbReference>
<keyword evidence="1" id="KW-0862">Zinc</keyword>
<evidence type="ECO:0000256" key="1">
    <source>
        <dbReference type="PROSITE-ProRule" id="PRU00047"/>
    </source>
</evidence>
<dbReference type="InterPro" id="IPR001878">
    <property type="entry name" value="Znf_CCHC"/>
</dbReference>
<feature type="domain" description="CCHC-type" evidence="3">
    <location>
        <begin position="277"/>
        <end position="291"/>
    </location>
</feature>
<keyword evidence="1" id="KW-0479">Metal-binding</keyword>
<evidence type="ECO:0000313" key="4">
    <source>
        <dbReference type="EMBL" id="CAK0864292.1"/>
    </source>
</evidence>
<dbReference type="InterPro" id="IPR036875">
    <property type="entry name" value="Znf_CCHC_sf"/>
</dbReference>
<accession>A0ABN9UY89</accession>
<sequence>MATLEQLAQALQEVRQQLDGERAARLAAGGAGAGPQRAARIDGGQEQRIDPRVLNKCPIFNGRDEAWQEWSFIFERACGMADLEDTLDAASRDLTDLKFSVFSPEQQQRAKQLYFLLVNTVRGKALTLVRGAEKHNGIIAWKRIKAEYAPDVGGRHTARLMGILQPGWDQNATSQEFTNERTEWGTRITEYETGSTETVSDAMKIAALASHAPESEVQQSIREHLQLGRTFNKNGRSVGVDDQMGPAPMDVDAAYNSWNGSGKDRGKGGSGNGKGGCFICGRPGHGAENCRLKCKAKGKGTIGPNANLDSEESHQPAKPATAVIEEVNADSDDEYGCKLCEHWGDYSDVGGQYEDTGEHDEDPEVYPWEVEVHECEDSHAHGHEGQAETTNVDEVEPPEVQGYDGQEDGDQSDGCDK</sequence>
<dbReference type="Proteomes" id="UP001189429">
    <property type="component" value="Unassembled WGS sequence"/>
</dbReference>
<dbReference type="SUPFAM" id="SSF57756">
    <property type="entry name" value="Retrovirus zinc finger-like domains"/>
    <property type="match status" value="1"/>
</dbReference>